<evidence type="ECO:0000313" key="2">
    <source>
        <dbReference type="Proteomes" id="UP000198806"/>
    </source>
</evidence>
<organism evidence="1 2">
    <name type="scientific">Anaerocolumna aminovalerica</name>
    <dbReference type="NCBI Taxonomy" id="1527"/>
    <lineage>
        <taxon>Bacteria</taxon>
        <taxon>Bacillati</taxon>
        <taxon>Bacillota</taxon>
        <taxon>Clostridia</taxon>
        <taxon>Lachnospirales</taxon>
        <taxon>Lachnospiraceae</taxon>
        <taxon>Anaerocolumna</taxon>
    </lineage>
</organism>
<dbReference type="InterPro" id="IPR024307">
    <property type="entry name" value="YmaF"/>
</dbReference>
<reference evidence="1 2" key="1">
    <citation type="submission" date="2016-10" db="EMBL/GenBank/DDBJ databases">
        <authorList>
            <person name="de Groot N.N."/>
        </authorList>
    </citation>
    <scope>NUCLEOTIDE SEQUENCE [LARGE SCALE GENOMIC DNA]</scope>
    <source>
        <strain evidence="1 2">DSM 1283</strain>
    </source>
</reference>
<dbReference type="EMBL" id="FOWD01000050">
    <property type="protein sequence ID" value="SFO62782.1"/>
    <property type="molecule type" value="Genomic_DNA"/>
</dbReference>
<dbReference type="Proteomes" id="UP000198806">
    <property type="component" value="Unassembled WGS sequence"/>
</dbReference>
<evidence type="ECO:0000313" key="1">
    <source>
        <dbReference type="EMBL" id="SFO62782.1"/>
    </source>
</evidence>
<sequence>MDNPQHRQTHVHEILGSVQIAELQDPHSHRFATISGDAIPYGTDHYHEVLFKTDFFREHYHEFHGNTTTSIPVGNTHVHYLESVTTVDDGHSHRFKFATLIDDPTSNKS</sequence>
<dbReference type="AlphaFoldDB" id="A0A1I5IQP0"/>
<accession>A0A1I5IQP0</accession>
<dbReference type="RefSeq" id="WP_091688780.1">
    <property type="nucleotide sequence ID" value="NZ_BAABFM010000030.1"/>
</dbReference>
<dbReference type="Pfam" id="PF12788">
    <property type="entry name" value="YmaF"/>
    <property type="match status" value="1"/>
</dbReference>
<proteinExistence type="predicted"/>
<name>A0A1I5IQP0_9FIRM</name>
<gene>
    <name evidence="1" type="ORF">SAMN04489757_1506</name>
</gene>
<dbReference type="OrthoDB" id="2967209at2"/>
<keyword evidence="2" id="KW-1185">Reference proteome</keyword>
<protein>
    <submittedName>
        <fullName evidence="1">YmaF family protein</fullName>
    </submittedName>
</protein>